<dbReference type="Gene3D" id="3.40.50.300">
    <property type="entry name" value="P-loop containing nucleotide triphosphate hydrolases"/>
    <property type="match status" value="1"/>
</dbReference>
<dbReference type="InterPro" id="IPR003439">
    <property type="entry name" value="ABC_transporter-like_ATP-bd"/>
</dbReference>
<name>A0ABR4N7W6_9FUNG</name>
<dbReference type="PROSITE" id="PS00211">
    <property type="entry name" value="ABC_TRANSPORTER_1"/>
    <property type="match status" value="1"/>
</dbReference>
<feature type="transmembrane region" description="Helical" evidence="9">
    <location>
        <begin position="461"/>
        <end position="478"/>
    </location>
</feature>
<keyword evidence="8 9" id="KW-0472">Membrane</keyword>
<dbReference type="Pfam" id="PF19055">
    <property type="entry name" value="ABC2_membrane_7"/>
    <property type="match status" value="1"/>
</dbReference>
<feature type="transmembrane region" description="Helical" evidence="9">
    <location>
        <begin position="429"/>
        <end position="455"/>
    </location>
</feature>
<feature type="domain" description="ABC transporter" evidence="10">
    <location>
        <begin position="25"/>
        <end position="262"/>
    </location>
</feature>
<evidence type="ECO:0000256" key="9">
    <source>
        <dbReference type="SAM" id="Phobius"/>
    </source>
</evidence>
<accession>A0ABR4N7W6</accession>
<dbReference type="SUPFAM" id="SSF52540">
    <property type="entry name" value="P-loop containing nucleoside triphosphate hydrolases"/>
    <property type="match status" value="1"/>
</dbReference>
<gene>
    <name evidence="11" type="ORF">HK105_204808</name>
</gene>
<dbReference type="InterPro" id="IPR027417">
    <property type="entry name" value="P-loop_NTPase"/>
</dbReference>
<evidence type="ECO:0000313" key="11">
    <source>
        <dbReference type="EMBL" id="KAL2915623.1"/>
    </source>
</evidence>
<dbReference type="PANTHER" id="PTHR48042">
    <property type="entry name" value="ABC TRANSPORTER G FAMILY MEMBER 11"/>
    <property type="match status" value="1"/>
</dbReference>
<dbReference type="Proteomes" id="UP001527925">
    <property type="component" value="Unassembled WGS sequence"/>
</dbReference>
<dbReference type="InterPro" id="IPR017871">
    <property type="entry name" value="ABC_transporter-like_CS"/>
</dbReference>
<keyword evidence="5" id="KW-0547">Nucleotide-binding</keyword>
<sequence>MTDHTVLPVDDPAVLKHVPESGYTLSWSGLSWTVKDKTVLTGLSGIVTPGSVVAILGASGAGKSSLLDILAGRRKPTSGSLMVNGQEGVPMKHVSRYCTQEDALLGSLTVYETLDYAARFNMPSTTTAAERRAHIDRLLAEFGLEDVRDTIVGTPLLKGCSGGQKRRVSVASQIIGNEGGILFLDEPTSGLDSVSSAHLVKSLRDLANDNNSTILATIHQPATDTFNLFTHVLLLGQGRTVFFGAREEAVEFFASIGKPVPTYANPADVFLEWTNVDYDANRDARRQEVQAMAEQFRASPRMMKIERAVHDLRQVAASGGVPAVQAGFTNGVMYQTATLMSRMFLNARKDILAYWVRVAMYVGLAILMGTTWLRMGTYQSTVQDRLAAIFFSVAFLSFMSVAGIPAFLEVRHVFLRERGNGLYSTAAYLLSDFIVSMPFIFIITISFSLIAYWLMGFQGDAGRFFVFVGYLFLALLVAEAQVIFISVAIPIFVAALAITAFLNGLWMVVQGFFVQRMNLPGFWRYSFHYIDFQKYAFEILVKNEFSENMWFQCQRVGAVAPGGSTAANATAAITNAAVQNPACFCIFPSTRSTDGCSFNGLDIIDYYGYGEVNYGAWAGLMIAILVAFKIGTYLILRKHKN</sequence>
<comment type="subcellular location">
    <subcellularLocation>
        <location evidence="1">Membrane</location>
        <topology evidence="1">Multi-pass membrane protein</topology>
    </subcellularLocation>
</comment>
<evidence type="ECO:0000256" key="6">
    <source>
        <dbReference type="ARBA" id="ARBA00022840"/>
    </source>
</evidence>
<evidence type="ECO:0000256" key="1">
    <source>
        <dbReference type="ARBA" id="ARBA00004141"/>
    </source>
</evidence>
<dbReference type="PROSITE" id="PS50893">
    <property type="entry name" value="ABC_TRANSPORTER_2"/>
    <property type="match status" value="1"/>
</dbReference>
<dbReference type="InterPro" id="IPR013525">
    <property type="entry name" value="ABC2_TM"/>
</dbReference>
<keyword evidence="7 9" id="KW-1133">Transmembrane helix</keyword>
<dbReference type="SMART" id="SM00382">
    <property type="entry name" value="AAA"/>
    <property type="match status" value="1"/>
</dbReference>
<dbReference type="InterPro" id="IPR003593">
    <property type="entry name" value="AAA+_ATPase"/>
</dbReference>
<evidence type="ECO:0000256" key="2">
    <source>
        <dbReference type="ARBA" id="ARBA00005814"/>
    </source>
</evidence>
<feature type="transmembrane region" description="Helical" evidence="9">
    <location>
        <begin position="351"/>
        <end position="373"/>
    </location>
</feature>
<feature type="transmembrane region" description="Helical" evidence="9">
    <location>
        <begin position="485"/>
        <end position="509"/>
    </location>
</feature>
<feature type="transmembrane region" description="Helical" evidence="9">
    <location>
        <begin position="385"/>
        <end position="408"/>
    </location>
</feature>
<feature type="transmembrane region" description="Helical" evidence="9">
    <location>
        <begin position="614"/>
        <end position="636"/>
    </location>
</feature>
<evidence type="ECO:0000256" key="3">
    <source>
        <dbReference type="ARBA" id="ARBA00022448"/>
    </source>
</evidence>
<organism evidence="11 12">
    <name type="scientific">Polyrhizophydium stewartii</name>
    <dbReference type="NCBI Taxonomy" id="2732419"/>
    <lineage>
        <taxon>Eukaryota</taxon>
        <taxon>Fungi</taxon>
        <taxon>Fungi incertae sedis</taxon>
        <taxon>Chytridiomycota</taxon>
        <taxon>Chytridiomycota incertae sedis</taxon>
        <taxon>Chytridiomycetes</taxon>
        <taxon>Rhizophydiales</taxon>
        <taxon>Rhizophydiales incertae sedis</taxon>
        <taxon>Polyrhizophydium</taxon>
    </lineage>
</organism>
<keyword evidence="4 9" id="KW-0812">Transmembrane</keyword>
<evidence type="ECO:0000256" key="4">
    <source>
        <dbReference type="ARBA" id="ARBA00022692"/>
    </source>
</evidence>
<dbReference type="PANTHER" id="PTHR48042:SF11">
    <property type="entry name" value="ABC TRANSPORTER G FAMILY MEMBER 11"/>
    <property type="match status" value="1"/>
</dbReference>
<evidence type="ECO:0000313" key="12">
    <source>
        <dbReference type="Proteomes" id="UP001527925"/>
    </source>
</evidence>
<evidence type="ECO:0000256" key="8">
    <source>
        <dbReference type="ARBA" id="ARBA00023136"/>
    </source>
</evidence>
<comment type="similarity">
    <text evidence="2">Belongs to the ABC transporter superfamily. ABCG family. Eye pigment precursor importer (TC 3.A.1.204) subfamily.</text>
</comment>
<comment type="caution">
    <text evidence="11">The sequence shown here is derived from an EMBL/GenBank/DDBJ whole genome shotgun (WGS) entry which is preliminary data.</text>
</comment>
<evidence type="ECO:0000256" key="7">
    <source>
        <dbReference type="ARBA" id="ARBA00022989"/>
    </source>
</evidence>
<keyword evidence="6" id="KW-0067">ATP-binding</keyword>
<dbReference type="InterPro" id="IPR043926">
    <property type="entry name" value="ABCG_dom"/>
</dbReference>
<proteinExistence type="inferred from homology"/>
<evidence type="ECO:0000256" key="5">
    <source>
        <dbReference type="ARBA" id="ARBA00022741"/>
    </source>
</evidence>
<dbReference type="InterPro" id="IPR052215">
    <property type="entry name" value="Plant_ABCG"/>
</dbReference>
<evidence type="ECO:0000259" key="10">
    <source>
        <dbReference type="PROSITE" id="PS50893"/>
    </source>
</evidence>
<keyword evidence="3" id="KW-0813">Transport</keyword>
<dbReference type="Pfam" id="PF00005">
    <property type="entry name" value="ABC_tran"/>
    <property type="match status" value="1"/>
</dbReference>
<reference evidence="11 12" key="1">
    <citation type="submission" date="2023-09" db="EMBL/GenBank/DDBJ databases">
        <title>Pangenome analysis of Batrachochytrium dendrobatidis and related Chytrids.</title>
        <authorList>
            <person name="Yacoub M.N."/>
            <person name="Stajich J.E."/>
            <person name="James T.Y."/>
        </authorList>
    </citation>
    <scope>NUCLEOTIDE SEQUENCE [LARGE SCALE GENOMIC DNA]</scope>
    <source>
        <strain evidence="11 12">JEL0888</strain>
    </source>
</reference>
<keyword evidence="12" id="KW-1185">Reference proteome</keyword>
<protein>
    <recommendedName>
        <fullName evidence="10">ABC transporter domain-containing protein</fullName>
    </recommendedName>
</protein>
<dbReference type="EMBL" id="JADGIZ020000022">
    <property type="protein sequence ID" value="KAL2915623.1"/>
    <property type="molecule type" value="Genomic_DNA"/>
</dbReference>
<dbReference type="Pfam" id="PF01061">
    <property type="entry name" value="ABC2_membrane"/>
    <property type="match status" value="1"/>
</dbReference>